<dbReference type="CDD" id="cd13880">
    <property type="entry name" value="CuRO_2_MaLCC_like"/>
    <property type="match status" value="1"/>
</dbReference>
<evidence type="ECO:0000256" key="4">
    <source>
        <dbReference type="ARBA" id="ARBA00023008"/>
    </source>
</evidence>
<dbReference type="PROSITE" id="PS00079">
    <property type="entry name" value="MULTICOPPER_OXIDASE1"/>
    <property type="match status" value="1"/>
</dbReference>
<keyword evidence="3" id="KW-0560">Oxidoreductase</keyword>
<keyword evidence="5" id="KW-0732">Signal</keyword>
<feature type="signal peptide" evidence="5">
    <location>
        <begin position="1"/>
        <end position="22"/>
    </location>
</feature>
<dbReference type="InterPro" id="IPR002355">
    <property type="entry name" value="Cu_oxidase_Cu_BS"/>
</dbReference>
<dbReference type="PANTHER" id="PTHR11709:SF71">
    <property type="entry name" value="OXIDOREDUCTASE TPCJ"/>
    <property type="match status" value="1"/>
</dbReference>
<keyword evidence="10" id="KW-1185">Reference proteome</keyword>
<dbReference type="InterPro" id="IPR008972">
    <property type="entry name" value="Cupredoxin"/>
</dbReference>
<dbReference type="OrthoDB" id="2121828at2759"/>
<dbReference type="GO" id="GO:0016491">
    <property type="term" value="F:oxidoreductase activity"/>
    <property type="evidence" value="ECO:0007669"/>
    <property type="project" value="UniProtKB-KW"/>
</dbReference>
<dbReference type="InterPro" id="IPR001117">
    <property type="entry name" value="Cu-oxidase_2nd"/>
</dbReference>
<evidence type="ECO:0000259" key="8">
    <source>
        <dbReference type="Pfam" id="PF07732"/>
    </source>
</evidence>
<dbReference type="GO" id="GO:0005507">
    <property type="term" value="F:copper ion binding"/>
    <property type="evidence" value="ECO:0007669"/>
    <property type="project" value="InterPro"/>
</dbReference>
<dbReference type="CDD" id="cd13901">
    <property type="entry name" value="CuRO_3_MaLCC_like"/>
    <property type="match status" value="1"/>
</dbReference>
<feature type="domain" description="Plastocyanin-like" evidence="7">
    <location>
        <begin position="483"/>
        <end position="611"/>
    </location>
</feature>
<dbReference type="PROSITE" id="PS00080">
    <property type="entry name" value="MULTICOPPER_OXIDASE2"/>
    <property type="match status" value="1"/>
</dbReference>
<dbReference type="FunFam" id="2.60.40.420:FF:000021">
    <property type="entry name" value="Extracellular dihydrogeodin oxidase/laccase"/>
    <property type="match status" value="1"/>
</dbReference>
<feature type="domain" description="Plastocyanin-like" evidence="8">
    <location>
        <begin position="114"/>
        <end position="230"/>
    </location>
</feature>
<dbReference type="CDD" id="cd13854">
    <property type="entry name" value="CuRO_1_MaLCC_like"/>
    <property type="match status" value="1"/>
</dbReference>
<dbReference type="InterPro" id="IPR011706">
    <property type="entry name" value="Cu-oxidase_C"/>
</dbReference>
<reference evidence="9 10" key="1">
    <citation type="journal article" date="2015" name="Environ. Microbiol.">
        <title>Metagenome sequence of Elaphomyces granulatus from sporocarp tissue reveals Ascomycota ectomycorrhizal fingerprints of genome expansion and a Proteobacteria-rich microbiome.</title>
        <authorList>
            <person name="Quandt C.A."/>
            <person name="Kohler A."/>
            <person name="Hesse C.N."/>
            <person name="Sharpton T.J."/>
            <person name="Martin F."/>
            <person name="Spatafora J.W."/>
        </authorList>
    </citation>
    <scope>NUCLEOTIDE SEQUENCE [LARGE SCALE GENOMIC DNA]</scope>
    <source>
        <strain evidence="9 10">OSC145934</strain>
    </source>
</reference>
<protein>
    <recommendedName>
        <fullName evidence="11">Laccase</fullName>
    </recommendedName>
</protein>
<dbReference type="InterPro" id="IPR011707">
    <property type="entry name" value="Cu-oxidase-like_N"/>
</dbReference>
<sequence length="655" mass="73848">MLGFERIWTYLLYVFSVGTVSPFDAHGTVQSPLLQDSSQLKDYPIFLPPNAPEGSGFLCQYPGLTGYESCGNPKDQGCWLRPKDPKSGLKEYNIHTDYENDYPKGVLRKYTLDVTRKTLFPDGCKNDQCKVFNDVYPGPWIRACWGDDIEVTVTNHLDCNGTTIHWHGIRQLNTVENDGVNAVTQCPVAPGDSLTYKFKAMQYGTSWYHSHYSLQYADGMAGPLTIHGPSSANYDLSKEPILMTDWNQRSAFEDWSWTLEHNTRPNMTSILLNGKGSYIPLTMLLLNPANNPQPPEPHTLFFKKGLRYLLRLINTSVDTTFVFSIDGHKLTVIQSDFVPIKPYTNTSVLIGIGQRYHVIVEASPSPEERSGNYWIRTIPADGCSSFKAKYTTQTGIVRYEPLSKVNPTSKQNQFDTKCSDETYSSLKPVVPWTVPNITLSQNHEFGVELTTTFPPPYYPSNFSRWELHKGPMWLDFSRPTILNLAEDPSKWTAELSVNTTSRDQWVELLISAAEIPDDPDLPVGGQFLPVSHPIHLHGHDFALLAQSEIPYNPSTAVIKRDNPPRRDVALLPSGGYIIIAFKTDNPGVWLIHCHIAWHASSGLAMQVLENVRDIAVPPQALQTLHQTCKKWNNWFNDGRLKNCATWHPFQDDSGV</sequence>
<dbReference type="SUPFAM" id="SSF49503">
    <property type="entry name" value="Cupredoxins"/>
    <property type="match status" value="3"/>
</dbReference>
<dbReference type="Gene3D" id="2.60.40.420">
    <property type="entry name" value="Cupredoxins - blue copper proteins"/>
    <property type="match status" value="3"/>
</dbReference>
<comment type="similarity">
    <text evidence="1">Belongs to the multicopper oxidase family.</text>
</comment>
<evidence type="ECO:0000256" key="5">
    <source>
        <dbReference type="SAM" id="SignalP"/>
    </source>
</evidence>
<accession>A0A232M5V0</accession>
<dbReference type="InterPro" id="IPR033138">
    <property type="entry name" value="Cu_oxidase_CS"/>
</dbReference>
<dbReference type="AlphaFoldDB" id="A0A232M5V0"/>
<name>A0A232M5V0_9EURO</name>
<evidence type="ECO:0000259" key="7">
    <source>
        <dbReference type="Pfam" id="PF07731"/>
    </source>
</evidence>
<evidence type="ECO:0000313" key="10">
    <source>
        <dbReference type="Proteomes" id="UP000243515"/>
    </source>
</evidence>
<organism evidence="9 10">
    <name type="scientific">Elaphomyces granulatus</name>
    <dbReference type="NCBI Taxonomy" id="519963"/>
    <lineage>
        <taxon>Eukaryota</taxon>
        <taxon>Fungi</taxon>
        <taxon>Dikarya</taxon>
        <taxon>Ascomycota</taxon>
        <taxon>Pezizomycotina</taxon>
        <taxon>Eurotiomycetes</taxon>
        <taxon>Eurotiomycetidae</taxon>
        <taxon>Eurotiales</taxon>
        <taxon>Elaphomycetaceae</taxon>
        <taxon>Elaphomyces</taxon>
    </lineage>
</organism>
<dbReference type="Pfam" id="PF00394">
    <property type="entry name" value="Cu-oxidase"/>
    <property type="match status" value="1"/>
</dbReference>
<proteinExistence type="inferred from homology"/>
<dbReference type="PANTHER" id="PTHR11709">
    <property type="entry name" value="MULTI-COPPER OXIDASE"/>
    <property type="match status" value="1"/>
</dbReference>
<feature type="domain" description="Plastocyanin-like" evidence="6">
    <location>
        <begin position="240"/>
        <end position="400"/>
    </location>
</feature>
<keyword evidence="4" id="KW-0186">Copper</keyword>
<evidence type="ECO:0000256" key="1">
    <source>
        <dbReference type="ARBA" id="ARBA00010609"/>
    </source>
</evidence>
<evidence type="ECO:0008006" key="11">
    <source>
        <dbReference type="Google" id="ProtNLM"/>
    </source>
</evidence>
<dbReference type="Proteomes" id="UP000243515">
    <property type="component" value="Unassembled WGS sequence"/>
</dbReference>
<evidence type="ECO:0000256" key="2">
    <source>
        <dbReference type="ARBA" id="ARBA00022723"/>
    </source>
</evidence>
<dbReference type="Pfam" id="PF07732">
    <property type="entry name" value="Cu-oxidase_3"/>
    <property type="match status" value="1"/>
</dbReference>
<feature type="chain" id="PRO_5012014280" description="Laccase" evidence="5">
    <location>
        <begin position="23"/>
        <end position="655"/>
    </location>
</feature>
<evidence type="ECO:0000259" key="6">
    <source>
        <dbReference type="Pfam" id="PF00394"/>
    </source>
</evidence>
<dbReference type="EMBL" id="NPHW01002329">
    <property type="protein sequence ID" value="OXV11722.1"/>
    <property type="molecule type" value="Genomic_DNA"/>
</dbReference>
<dbReference type="InterPro" id="IPR045087">
    <property type="entry name" value="Cu-oxidase_fam"/>
</dbReference>
<keyword evidence="2" id="KW-0479">Metal-binding</keyword>
<dbReference type="FunFam" id="2.60.40.420:FF:000045">
    <property type="entry name" value="Laccase 2"/>
    <property type="match status" value="1"/>
</dbReference>
<gene>
    <name evidence="9" type="ORF">Egran_00517</name>
</gene>
<evidence type="ECO:0000256" key="3">
    <source>
        <dbReference type="ARBA" id="ARBA00023002"/>
    </source>
</evidence>
<dbReference type="Pfam" id="PF07731">
    <property type="entry name" value="Cu-oxidase_2"/>
    <property type="match status" value="1"/>
</dbReference>
<evidence type="ECO:0000313" key="9">
    <source>
        <dbReference type="EMBL" id="OXV11722.1"/>
    </source>
</evidence>
<comment type="caution">
    <text evidence="9">The sequence shown here is derived from an EMBL/GenBank/DDBJ whole genome shotgun (WGS) entry which is preliminary data.</text>
</comment>